<dbReference type="EMBL" id="OCNH01000001">
    <property type="protein sequence ID" value="SOD82974.1"/>
    <property type="molecule type" value="Genomic_DNA"/>
</dbReference>
<keyword evidence="2" id="KW-0732">Signal</keyword>
<dbReference type="Proteomes" id="UP000219452">
    <property type="component" value="Unassembled WGS sequence"/>
</dbReference>
<keyword evidence="5" id="KW-1185">Reference proteome</keyword>
<evidence type="ECO:0000259" key="3">
    <source>
        <dbReference type="PROSITE" id="PS51677"/>
    </source>
</evidence>
<dbReference type="PANTHER" id="PTHR34216">
    <property type="match status" value="1"/>
</dbReference>
<dbReference type="Gene3D" id="3.20.20.370">
    <property type="entry name" value="Glycoside hydrolase/deacetylase"/>
    <property type="match status" value="1"/>
</dbReference>
<dbReference type="InterPro" id="IPR051398">
    <property type="entry name" value="Polysacch_Deacetylase"/>
</dbReference>
<dbReference type="Pfam" id="PF01522">
    <property type="entry name" value="Polysacc_deac_1"/>
    <property type="match status" value="2"/>
</dbReference>
<sequence length="339" mass="38639">MIRTWLNKLINKTSASKALILMYHRVDTLPCDPWQLAVSPAHFEEQLAVICQNWRPISLTKLGQDVARRSVEDRSIVLTFDDGYIDNFVHAKPLLEKYKVPATFFIATQHTESQAPFWWDELQTILVDTPKLPELLQVLIGDELITADLSNEATLTPMLREKQNKWTACVNTPTERCRIYEQIWMRLKTMSAHNQQVQMARLREWAGLSQDSPAALRCMTPDHLHQLVSNPLFTIGSHTMNHPALGERPADEQSSEIVGGNQYLNNLMGKSVELFAYPYGNYNETSVSLVKGEGLSTAVTTEEGVITNRSNPLRMSRYQVCDWDSSTFGKKLDAWYSHQ</sequence>
<feature type="domain" description="NodB homology" evidence="3">
    <location>
        <begin position="74"/>
        <end position="339"/>
    </location>
</feature>
<dbReference type="GO" id="GO:0005975">
    <property type="term" value="P:carbohydrate metabolic process"/>
    <property type="evidence" value="ECO:0007669"/>
    <property type="project" value="InterPro"/>
</dbReference>
<evidence type="ECO:0000256" key="2">
    <source>
        <dbReference type="ARBA" id="ARBA00022729"/>
    </source>
</evidence>
<dbReference type="CDD" id="cd10918">
    <property type="entry name" value="CE4_NodB_like_5s_6s"/>
    <property type="match status" value="1"/>
</dbReference>
<dbReference type="InterPro" id="IPR011330">
    <property type="entry name" value="Glyco_hydro/deAcase_b/a-brl"/>
</dbReference>
<accession>A0A286FJK2</accession>
<organism evidence="4 5">
    <name type="scientific">Spirosoma fluviale</name>
    <dbReference type="NCBI Taxonomy" id="1597977"/>
    <lineage>
        <taxon>Bacteria</taxon>
        <taxon>Pseudomonadati</taxon>
        <taxon>Bacteroidota</taxon>
        <taxon>Cytophagia</taxon>
        <taxon>Cytophagales</taxon>
        <taxon>Cytophagaceae</taxon>
        <taxon>Spirosoma</taxon>
    </lineage>
</organism>
<protein>
    <submittedName>
        <fullName evidence="4">Polysaccharide deacetylase</fullName>
    </submittedName>
</protein>
<dbReference type="PROSITE" id="PS51677">
    <property type="entry name" value="NODB"/>
    <property type="match status" value="1"/>
</dbReference>
<dbReference type="AlphaFoldDB" id="A0A286FJK2"/>
<dbReference type="InterPro" id="IPR002509">
    <property type="entry name" value="NODB_dom"/>
</dbReference>
<evidence type="ECO:0000313" key="4">
    <source>
        <dbReference type="EMBL" id="SOD82974.1"/>
    </source>
</evidence>
<dbReference type="OrthoDB" id="9778320at2"/>
<dbReference type="GO" id="GO:0016810">
    <property type="term" value="F:hydrolase activity, acting on carbon-nitrogen (but not peptide) bonds"/>
    <property type="evidence" value="ECO:0007669"/>
    <property type="project" value="InterPro"/>
</dbReference>
<evidence type="ECO:0000256" key="1">
    <source>
        <dbReference type="ARBA" id="ARBA00004613"/>
    </source>
</evidence>
<dbReference type="RefSeq" id="WP_097125852.1">
    <property type="nucleotide sequence ID" value="NZ_OCNH01000001.1"/>
</dbReference>
<comment type="subcellular location">
    <subcellularLocation>
        <location evidence="1">Secreted</location>
    </subcellularLocation>
</comment>
<dbReference type="PANTHER" id="PTHR34216:SF3">
    <property type="entry name" value="POLY-BETA-1,6-N-ACETYL-D-GLUCOSAMINE N-DEACETYLASE"/>
    <property type="match status" value="1"/>
</dbReference>
<evidence type="ECO:0000313" key="5">
    <source>
        <dbReference type="Proteomes" id="UP000219452"/>
    </source>
</evidence>
<reference evidence="5" key="1">
    <citation type="submission" date="2017-09" db="EMBL/GenBank/DDBJ databases">
        <authorList>
            <person name="Varghese N."/>
            <person name="Submissions S."/>
        </authorList>
    </citation>
    <scope>NUCLEOTIDE SEQUENCE [LARGE SCALE GENOMIC DNA]</scope>
    <source>
        <strain evidence="5">DSM 29961</strain>
    </source>
</reference>
<dbReference type="SUPFAM" id="SSF88713">
    <property type="entry name" value="Glycoside hydrolase/deacetylase"/>
    <property type="match status" value="1"/>
</dbReference>
<proteinExistence type="predicted"/>
<dbReference type="GO" id="GO:0005576">
    <property type="term" value="C:extracellular region"/>
    <property type="evidence" value="ECO:0007669"/>
    <property type="project" value="UniProtKB-SubCell"/>
</dbReference>
<gene>
    <name evidence="4" type="ORF">SAMN06269250_2320</name>
</gene>
<name>A0A286FJK2_9BACT</name>